<comment type="similarity">
    <text evidence="1 2">Belongs to the CNOT10 family.</text>
</comment>
<reference evidence="5" key="1">
    <citation type="submission" date="2017-02" db="UniProtKB">
        <authorList>
            <consortium name="WormBaseParasite"/>
        </authorList>
    </citation>
    <scope>IDENTIFICATION</scope>
</reference>
<evidence type="ECO:0000256" key="2">
    <source>
        <dbReference type="RuleBase" id="RU367083"/>
    </source>
</evidence>
<evidence type="ECO:0000313" key="5">
    <source>
        <dbReference type="WBParaSite" id="EVEC_0000272201-mRNA-1"/>
    </source>
</evidence>
<dbReference type="OrthoDB" id="25157at2759"/>
<keyword evidence="4" id="KW-1185">Reference proteome</keyword>
<dbReference type="GO" id="GO:0031047">
    <property type="term" value="P:regulatory ncRNA-mediated gene silencing"/>
    <property type="evidence" value="ECO:0007669"/>
    <property type="project" value="UniProtKB-UniRule"/>
</dbReference>
<dbReference type="GO" id="GO:0030014">
    <property type="term" value="C:CCR4-NOT complex"/>
    <property type="evidence" value="ECO:0007669"/>
    <property type="project" value="UniProtKB-UniRule"/>
</dbReference>
<dbReference type="WBParaSite" id="EVEC_0000272201-mRNA-1">
    <property type="protein sequence ID" value="EVEC_0000272201-mRNA-1"/>
    <property type="gene ID" value="EVEC_0000272201"/>
</dbReference>
<keyword evidence="2" id="KW-0539">Nucleus</keyword>
<dbReference type="GO" id="GO:0006402">
    <property type="term" value="P:mRNA catabolic process"/>
    <property type="evidence" value="ECO:0007669"/>
    <property type="project" value="TreeGrafter"/>
</dbReference>
<dbReference type="InterPro" id="IPR039740">
    <property type="entry name" value="CNOT10"/>
</dbReference>
<keyword evidence="2" id="KW-0804">Transcription</keyword>
<dbReference type="EMBL" id="UXUI01007379">
    <property type="protein sequence ID" value="VDD87287.1"/>
    <property type="molecule type" value="Genomic_DNA"/>
</dbReference>
<comment type="subcellular location">
    <subcellularLocation>
        <location evidence="2">Cytoplasm</location>
    </subcellularLocation>
    <subcellularLocation>
        <location evidence="2">Nucleus</location>
    </subcellularLocation>
</comment>
<dbReference type="GO" id="GO:0005737">
    <property type="term" value="C:cytoplasm"/>
    <property type="evidence" value="ECO:0007669"/>
    <property type="project" value="UniProtKB-SubCell"/>
</dbReference>
<keyword evidence="2" id="KW-0810">Translation regulation</keyword>
<sequence length="560" mass="62745">MRPVSSNGAPQTTSDPAYVAYINGDYKKALDLLNSLKGQTDNPYELRRLLTNIKLCECRMNGLLFSTYYGDGLLELFPELRSPKGRTLSSQSEAFAAFNLALNAFARGNRKTAIDLLHCILTLRGLPTKLFLVVSLLEIEMSLTFCQPKLALKLALRLRENTTWKRADASEKDYLECLEQRIRCRLAQTASSTDGLQKTGKLHWCLLQSELDVKNGNALRAFNRLRKFRPPLSDEERRLVDNAMGCVYALSFKKPAAAESYFRSAMFCGEQQNNGGRSVIPRHCLIYHAALAQLHSNQPESAFNLFLSILPYYSRQPRIWLRLAECCIYALTKPSSAEKVGGANYPNEIVSHLSGKGSHVQIAFSTTHANPKAGSERPDLYLSSSISWGFASHCVRNALLFSGLERDCGYLLPWLYTASAFININLGRPGLALRATRHLFSLTQVSPHHKFMAVLYKTEALLLLDRVEEAQRCLDEAIPLQSIPLTASTLMYNRALLQGFTENFTKSHAIYSLMNAARDIPFSNQVVLLGIYVNMRLGKVAEAKRLVEEQIGKKLFIGQT</sequence>
<dbReference type="PANTHER" id="PTHR12979">
    <property type="entry name" value="CCR4-NOT TRANSCRIPTION COMPLEX SUBUNIT 10"/>
    <property type="match status" value="1"/>
</dbReference>
<gene>
    <name evidence="3" type="ORF">EVEC_LOCUS2430</name>
</gene>
<dbReference type="AlphaFoldDB" id="A0A0N4UYQ4"/>
<protein>
    <recommendedName>
        <fullName evidence="2">CCR4-NOT transcription complex subunit 10</fullName>
    </recommendedName>
</protein>
<dbReference type="GO" id="GO:0017148">
    <property type="term" value="P:negative regulation of translation"/>
    <property type="evidence" value="ECO:0007669"/>
    <property type="project" value="TreeGrafter"/>
</dbReference>
<organism evidence="5">
    <name type="scientific">Enterobius vermicularis</name>
    <name type="common">Human pinworm</name>
    <dbReference type="NCBI Taxonomy" id="51028"/>
    <lineage>
        <taxon>Eukaryota</taxon>
        <taxon>Metazoa</taxon>
        <taxon>Ecdysozoa</taxon>
        <taxon>Nematoda</taxon>
        <taxon>Chromadorea</taxon>
        <taxon>Rhabditida</taxon>
        <taxon>Spirurina</taxon>
        <taxon>Oxyuridomorpha</taxon>
        <taxon>Oxyuroidea</taxon>
        <taxon>Oxyuridae</taxon>
        <taxon>Enterobius</taxon>
    </lineage>
</organism>
<dbReference type="PANTHER" id="PTHR12979:SF5">
    <property type="entry name" value="CCR4-NOT TRANSCRIPTION COMPLEX SUBUNIT 10"/>
    <property type="match status" value="1"/>
</dbReference>
<dbReference type="GO" id="GO:0005634">
    <property type="term" value="C:nucleus"/>
    <property type="evidence" value="ECO:0007669"/>
    <property type="project" value="UniProtKB-SubCell"/>
</dbReference>
<dbReference type="STRING" id="51028.A0A0N4UYQ4"/>
<reference evidence="3 4" key="2">
    <citation type="submission" date="2018-10" db="EMBL/GenBank/DDBJ databases">
        <authorList>
            <consortium name="Pathogen Informatics"/>
        </authorList>
    </citation>
    <scope>NUCLEOTIDE SEQUENCE [LARGE SCALE GENOMIC DNA]</scope>
</reference>
<evidence type="ECO:0000256" key="1">
    <source>
        <dbReference type="ARBA" id="ARBA00010080"/>
    </source>
</evidence>
<keyword evidence="2" id="KW-0963">Cytoplasm</keyword>
<comment type="function">
    <text evidence="2">Component of the CCR4-NOT complex which is one of the major cellular mRNA deadenylases and is linked to various cellular processes including bulk mRNA degradation, miRNA-mediated repression, translational repression during translational initiation and general transcription regulation.</text>
</comment>
<evidence type="ECO:0000313" key="4">
    <source>
        <dbReference type="Proteomes" id="UP000274131"/>
    </source>
</evidence>
<proteinExistence type="inferred from homology"/>
<dbReference type="Proteomes" id="UP000274131">
    <property type="component" value="Unassembled WGS sequence"/>
</dbReference>
<keyword evidence="2" id="KW-0805">Transcription regulation</keyword>
<dbReference type="InterPro" id="IPR011990">
    <property type="entry name" value="TPR-like_helical_dom_sf"/>
</dbReference>
<dbReference type="SUPFAM" id="SSF48452">
    <property type="entry name" value="TPR-like"/>
    <property type="match status" value="1"/>
</dbReference>
<evidence type="ECO:0000313" key="3">
    <source>
        <dbReference type="EMBL" id="VDD87287.1"/>
    </source>
</evidence>
<keyword evidence="2" id="KW-0943">RNA-mediated gene silencing</keyword>
<name>A0A0N4UYQ4_ENTVE</name>
<accession>A0A0N4UYQ4</accession>